<organism evidence="2 3">
    <name type="scientific">Solanum tuberosum</name>
    <name type="common">Potato</name>
    <dbReference type="NCBI Taxonomy" id="4113"/>
    <lineage>
        <taxon>Eukaryota</taxon>
        <taxon>Viridiplantae</taxon>
        <taxon>Streptophyta</taxon>
        <taxon>Embryophyta</taxon>
        <taxon>Tracheophyta</taxon>
        <taxon>Spermatophyta</taxon>
        <taxon>Magnoliopsida</taxon>
        <taxon>eudicotyledons</taxon>
        <taxon>Gunneridae</taxon>
        <taxon>Pentapetalae</taxon>
        <taxon>asterids</taxon>
        <taxon>lamiids</taxon>
        <taxon>Solanales</taxon>
        <taxon>Solanaceae</taxon>
        <taxon>Solanoideae</taxon>
        <taxon>Solaneae</taxon>
        <taxon>Solanum</taxon>
    </lineage>
</organism>
<dbReference type="HOGENOM" id="CLU_059105_2_0_1"/>
<dbReference type="EnsemblPlants" id="PGSC0003DMT400096089">
    <property type="protein sequence ID" value="PGSC0003DMT400096089"/>
    <property type="gene ID" value="PGSC0003DMG400045660"/>
</dbReference>
<sequence length="178" mass="19567">MVNTRFNGVRPVAPVNELVEEFATRSRGRGRGRGIARGKCRGRVSPARVGAPIENTPINEDPPGHHEEIEGNVEVENNEDVGQEEEGLVGPRVIPATEQTQNPANPSIVITAPKVGGTIGTDAFFHPLLGPMMIGNEHEMLTKFLKLKPPVFHCSQSEDAYEFILDYYEILHKLGIVH</sequence>
<reference evidence="2" key="2">
    <citation type="submission" date="2015-06" db="UniProtKB">
        <authorList>
            <consortium name="EnsemblPlants"/>
        </authorList>
    </citation>
    <scope>IDENTIFICATION</scope>
    <source>
        <strain evidence="2">DM1-3 516 R44</strain>
    </source>
</reference>
<dbReference type="AlphaFoldDB" id="M1DXP5"/>
<dbReference type="Proteomes" id="UP000011115">
    <property type="component" value="Unassembled WGS sequence"/>
</dbReference>
<feature type="region of interest" description="Disordered" evidence="1">
    <location>
        <begin position="47"/>
        <end position="66"/>
    </location>
</feature>
<keyword evidence="3" id="KW-1185">Reference proteome</keyword>
<evidence type="ECO:0000313" key="3">
    <source>
        <dbReference type="Proteomes" id="UP000011115"/>
    </source>
</evidence>
<reference evidence="3" key="1">
    <citation type="journal article" date="2011" name="Nature">
        <title>Genome sequence and analysis of the tuber crop potato.</title>
        <authorList>
            <consortium name="The Potato Genome Sequencing Consortium"/>
        </authorList>
    </citation>
    <scope>NUCLEOTIDE SEQUENCE [LARGE SCALE GENOMIC DNA]</scope>
    <source>
        <strain evidence="3">cv. DM1-3 516 R44</strain>
    </source>
</reference>
<name>M1DXP5_SOLTU</name>
<dbReference type="PaxDb" id="4113-PGSC0003DMT400096089"/>
<proteinExistence type="predicted"/>
<evidence type="ECO:0000313" key="2">
    <source>
        <dbReference type="EnsemblPlants" id="PGSC0003DMT400096089"/>
    </source>
</evidence>
<protein>
    <submittedName>
        <fullName evidence="2">Uncharacterized protein</fullName>
    </submittedName>
</protein>
<dbReference type="InParanoid" id="M1DXP5"/>
<dbReference type="Gramene" id="PGSC0003DMT400096089">
    <property type="protein sequence ID" value="PGSC0003DMT400096089"/>
    <property type="gene ID" value="PGSC0003DMG400045660"/>
</dbReference>
<evidence type="ECO:0000256" key="1">
    <source>
        <dbReference type="SAM" id="MobiDB-lite"/>
    </source>
</evidence>
<accession>M1DXP5</accession>
<dbReference type="eggNOG" id="ENOG502R85Z">
    <property type="taxonomic scope" value="Eukaryota"/>
</dbReference>